<feature type="domain" description="SHSP" evidence="3">
    <location>
        <begin position="18"/>
        <end position="130"/>
    </location>
</feature>
<evidence type="ECO:0000256" key="1">
    <source>
        <dbReference type="PROSITE-ProRule" id="PRU00285"/>
    </source>
</evidence>
<dbReference type="EMBL" id="PVZG01000001">
    <property type="protein sequence ID" value="PRY32969.1"/>
    <property type="molecule type" value="Genomic_DNA"/>
</dbReference>
<dbReference type="RefSeq" id="WP_106124336.1">
    <property type="nucleotide sequence ID" value="NZ_PVZG01000001.1"/>
</dbReference>
<reference evidence="4 5" key="1">
    <citation type="submission" date="2018-03" db="EMBL/GenBank/DDBJ databases">
        <title>Genomic Encyclopedia of Archaeal and Bacterial Type Strains, Phase II (KMG-II): from individual species to whole genera.</title>
        <authorList>
            <person name="Goeker M."/>
        </authorList>
    </citation>
    <scope>NUCLEOTIDE SEQUENCE [LARGE SCALE GENOMIC DNA]</scope>
    <source>
        <strain evidence="4 5">DSM 45348</strain>
    </source>
</reference>
<evidence type="ECO:0000313" key="5">
    <source>
        <dbReference type="Proteomes" id="UP000239209"/>
    </source>
</evidence>
<keyword evidence="5" id="KW-1185">Reference proteome</keyword>
<sequence length="131" mass="14677">MAALLPRLFGDVTDWFEMDFPRPTPAIRLEDKITDKEYVLRAELPGLVPDKDVQITTHNGVLTLKAERREEEKGLNRSEFRYGLVQRSLRLPANADEAGIKATYRDGILEVCVPLSAPEPSGRQIEITTAG</sequence>
<dbReference type="Proteomes" id="UP000239209">
    <property type="component" value="Unassembled WGS sequence"/>
</dbReference>
<comment type="similarity">
    <text evidence="1 2">Belongs to the small heat shock protein (HSP20) family.</text>
</comment>
<organism evidence="4 5">
    <name type="scientific">Pseudosporangium ferrugineum</name>
    <dbReference type="NCBI Taxonomy" id="439699"/>
    <lineage>
        <taxon>Bacteria</taxon>
        <taxon>Bacillati</taxon>
        <taxon>Actinomycetota</taxon>
        <taxon>Actinomycetes</taxon>
        <taxon>Micromonosporales</taxon>
        <taxon>Micromonosporaceae</taxon>
        <taxon>Pseudosporangium</taxon>
    </lineage>
</organism>
<evidence type="ECO:0000313" key="4">
    <source>
        <dbReference type="EMBL" id="PRY32969.1"/>
    </source>
</evidence>
<dbReference type="InterPro" id="IPR031107">
    <property type="entry name" value="Small_HSP"/>
</dbReference>
<dbReference type="Gene3D" id="2.60.40.790">
    <property type="match status" value="1"/>
</dbReference>
<dbReference type="InterPro" id="IPR002068">
    <property type="entry name" value="A-crystallin/Hsp20_dom"/>
</dbReference>
<dbReference type="CDD" id="cd06464">
    <property type="entry name" value="ACD_sHsps-like"/>
    <property type="match status" value="1"/>
</dbReference>
<dbReference type="OrthoDB" id="3855217at2"/>
<evidence type="ECO:0000259" key="3">
    <source>
        <dbReference type="PROSITE" id="PS01031"/>
    </source>
</evidence>
<evidence type="ECO:0000256" key="2">
    <source>
        <dbReference type="RuleBase" id="RU003616"/>
    </source>
</evidence>
<gene>
    <name evidence="4" type="ORF">CLV70_101129</name>
</gene>
<dbReference type="PANTHER" id="PTHR11527">
    <property type="entry name" value="HEAT-SHOCK PROTEIN 20 FAMILY MEMBER"/>
    <property type="match status" value="1"/>
</dbReference>
<accession>A0A2T0SHT9</accession>
<comment type="caution">
    <text evidence="4">The sequence shown here is derived from an EMBL/GenBank/DDBJ whole genome shotgun (WGS) entry which is preliminary data.</text>
</comment>
<proteinExistence type="inferred from homology"/>
<dbReference type="InterPro" id="IPR008978">
    <property type="entry name" value="HSP20-like_chaperone"/>
</dbReference>
<name>A0A2T0SHT9_9ACTN</name>
<protein>
    <submittedName>
        <fullName evidence="4">HSP20 family molecular chaperone IbpA</fullName>
    </submittedName>
</protein>
<dbReference type="AlphaFoldDB" id="A0A2T0SHT9"/>
<dbReference type="Pfam" id="PF00011">
    <property type="entry name" value="HSP20"/>
    <property type="match status" value="1"/>
</dbReference>
<dbReference type="SUPFAM" id="SSF49764">
    <property type="entry name" value="HSP20-like chaperones"/>
    <property type="match status" value="1"/>
</dbReference>
<dbReference type="PROSITE" id="PS01031">
    <property type="entry name" value="SHSP"/>
    <property type="match status" value="1"/>
</dbReference>